<keyword evidence="4" id="KW-1185">Reference proteome</keyword>
<accession>A0A078AE86</accession>
<keyword evidence="1" id="KW-0175">Coiled coil</keyword>
<feature type="coiled-coil region" evidence="1">
    <location>
        <begin position="35"/>
        <end position="88"/>
    </location>
</feature>
<protein>
    <submittedName>
        <fullName evidence="3">Uncharacterized protein</fullName>
    </submittedName>
</protein>
<evidence type="ECO:0000256" key="1">
    <source>
        <dbReference type="SAM" id="Coils"/>
    </source>
</evidence>
<evidence type="ECO:0000313" key="4">
    <source>
        <dbReference type="Proteomes" id="UP000039865"/>
    </source>
</evidence>
<reference evidence="3 4" key="1">
    <citation type="submission" date="2014-06" db="EMBL/GenBank/DDBJ databases">
        <authorList>
            <person name="Swart Estienne"/>
        </authorList>
    </citation>
    <scope>NUCLEOTIDE SEQUENCE [LARGE SCALE GENOMIC DNA]</scope>
    <source>
        <strain evidence="3 4">130c</strain>
    </source>
</reference>
<dbReference type="AlphaFoldDB" id="A0A078AE86"/>
<dbReference type="Proteomes" id="UP000039865">
    <property type="component" value="Unassembled WGS sequence"/>
</dbReference>
<gene>
    <name evidence="3" type="primary">Contig13385.g14281</name>
    <name evidence="3" type="ORF">STYLEM_9505</name>
</gene>
<feature type="region of interest" description="Disordered" evidence="2">
    <location>
        <begin position="396"/>
        <end position="416"/>
    </location>
</feature>
<organism evidence="3 4">
    <name type="scientific">Stylonychia lemnae</name>
    <name type="common">Ciliate</name>
    <dbReference type="NCBI Taxonomy" id="5949"/>
    <lineage>
        <taxon>Eukaryota</taxon>
        <taxon>Sar</taxon>
        <taxon>Alveolata</taxon>
        <taxon>Ciliophora</taxon>
        <taxon>Intramacronucleata</taxon>
        <taxon>Spirotrichea</taxon>
        <taxon>Stichotrichia</taxon>
        <taxon>Sporadotrichida</taxon>
        <taxon>Oxytrichidae</taxon>
        <taxon>Stylonychinae</taxon>
        <taxon>Stylonychia</taxon>
    </lineage>
</organism>
<proteinExistence type="predicted"/>
<feature type="region of interest" description="Disordered" evidence="2">
    <location>
        <begin position="131"/>
        <end position="150"/>
    </location>
</feature>
<evidence type="ECO:0000256" key="2">
    <source>
        <dbReference type="SAM" id="MobiDB-lite"/>
    </source>
</evidence>
<dbReference type="EMBL" id="CCKQ01009039">
    <property type="protein sequence ID" value="CDW80505.1"/>
    <property type="molecule type" value="Genomic_DNA"/>
</dbReference>
<name>A0A078AE86_STYLE</name>
<evidence type="ECO:0000313" key="3">
    <source>
        <dbReference type="EMBL" id="CDW80505.1"/>
    </source>
</evidence>
<sequence length="553" mass="64553">MPDWLFRMPQKDRDDIMKSQMIKIEMNDIIKTLQRRDTKANIEHIQKEMRELQMASSKQSGVKNSISMYKIKQKMDQLERETKQENQKNPSLITTYQNTYEKNLFSPTSPQNQKIVRKSSLANQKLQDSFNNTQTKFFDPKQAGGKSSSEDGRMRYKLLTNFVNVYKEKMFLSNTTGAGFLSNAGADKDIMSIEQMKQHANAERTDITLDFEQFMRIYNFEKGRNQDGKAILSPIRKEQANTEDNNQSQKKIKQQGQYTLYKREAINYYRPSSKNNSTSKLQQNRPMSTYAKNICDQTRKLMKQTNEIRKNMQKGNKSFIEGAHKKQKDEQDDQEIKRQVDLIKQNIFSRGSPSKTIDYYALNRQTHTNSEVSPKSIANIRQQNKLHFDKSFNGYTIDNSPLQKPKGKIQRPKTGIAQNNNKFYQSNQDFSIKELRDNGTSQGSRVRQQSYTNTNPYLQNQKISMGHYNVVNQSNSNIKKQDITTQNAAALAQVYGDCISEMNSNQVIRGDLDYTKKHYIKDVKNFSENIMDISKNIKSEQIRYKRFNNYLRK</sequence>
<dbReference type="InParanoid" id="A0A078AE86"/>